<sequence length="165" mass="18730">MRCKIPLIPKIASAHTRLILICSKNGMKNRHKKTAVPNKVRFGIAVVLYYSFVRSAAQKARRKKFMLRKWQHRQVAPLAIQTPTHGGLCIGCAVLPAQREYPPRPPRNRAYAHIAKASAGLYAEALIFSISTFPSLKKLSSCAKTEHLMCYNRRNEVEKEVNRYA</sequence>
<dbReference type="AlphaFoldDB" id="E6UCL5"/>
<dbReference type="STRING" id="697329.Rumal_1094"/>
<proteinExistence type="predicted"/>
<dbReference type="KEGG" id="ral:Rumal_1094"/>
<dbReference type="EMBL" id="CP002403">
    <property type="protein sequence ID" value="ADU21620.1"/>
    <property type="molecule type" value="Genomic_DNA"/>
</dbReference>
<organism evidence="1 2">
    <name type="scientific">Ruminococcus albus (strain ATCC 27210 / DSM 20455 / JCM 14654 / NCDO 2250 / 7)</name>
    <dbReference type="NCBI Taxonomy" id="697329"/>
    <lineage>
        <taxon>Bacteria</taxon>
        <taxon>Bacillati</taxon>
        <taxon>Bacillota</taxon>
        <taxon>Clostridia</taxon>
        <taxon>Eubacteriales</taxon>
        <taxon>Oscillospiraceae</taxon>
        <taxon>Ruminococcus</taxon>
    </lineage>
</organism>
<dbReference type="HOGENOM" id="CLU_1609578_0_0_9"/>
<name>E6UCL5_RUMA7</name>
<protein>
    <submittedName>
        <fullName evidence="1">Uncharacterized protein</fullName>
    </submittedName>
</protein>
<dbReference type="Proteomes" id="UP000006919">
    <property type="component" value="Chromosome"/>
</dbReference>
<gene>
    <name evidence="1" type="ordered locus">Rumal_1094</name>
</gene>
<reference evidence="1 2" key="1">
    <citation type="journal article" date="2011" name="J. Bacteriol.">
        <title>Complete genome of the cellulolytic ruminal bacterium Ruminococcus albus 7.</title>
        <authorList>
            <person name="Suen G."/>
            <person name="Stevenson D.M."/>
            <person name="Bruce D.C."/>
            <person name="Chertkov O."/>
            <person name="Copeland A."/>
            <person name="Cheng J.F."/>
            <person name="Detter C."/>
            <person name="Detter J.C."/>
            <person name="Goodwin L.A."/>
            <person name="Han C.S."/>
            <person name="Hauser L.J."/>
            <person name="Ivanova N.N."/>
            <person name="Kyrpides N.C."/>
            <person name="Land M.L."/>
            <person name="Lapidus A."/>
            <person name="Lucas S."/>
            <person name="Ovchinnikova G."/>
            <person name="Pitluck S."/>
            <person name="Tapia R."/>
            <person name="Woyke T."/>
            <person name="Boyum J."/>
            <person name="Mead D."/>
            <person name="Weimer P.J."/>
        </authorList>
    </citation>
    <scope>NUCLEOTIDE SEQUENCE [LARGE SCALE GENOMIC DNA]</scope>
    <source>
        <strain evidence="2">ATCC 27210 / DSM 20455 / JCM 14654 / NCDO 2250 / 7</strain>
    </source>
</reference>
<evidence type="ECO:0000313" key="1">
    <source>
        <dbReference type="EMBL" id="ADU21620.1"/>
    </source>
</evidence>
<accession>E6UCL5</accession>
<evidence type="ECO:0000313" key="2">
    <source>
        <dbReference type="Proteomes" id="UP000006919"/>
    </source>
</evidence>